<feature type="domain" description="LysM" evidence="1">
    <location>
        <begin position="2"/>
        <end position="47"/>
    </location>
</feature>
<dbReference type="AlphaFoldDB" id="A0A9Q9FF29"/>
<dbReference type="RefSeq" id="WP_055276416.1">
    <property type="nucleotide sequence ID" value="NZ_CP071249.1"/>
</dbReference>
<dbReference type="EMBL" id="CP071249">
    <property type="protein sequence ID" value="UUF06929.1"/>
    <property type="molecule type" value="Genomic_DNA"/>
</dbReference>
<protein>
    <submittedName>
        <fullName evidence="3">LysM peptidoglycan-binding domain-containing protein</fullName>
    </submittedName>
</protein>
<evidence type="ECO:0000313" key="4">
    <source>
        <dbReference type="Proteomes" id="UP001058016"/>
    </source>
</evidence>
<proteinExistence type="predicted"/>
<accession>A0A9Q9FF29</accession>
<gene>
    <name evidence="2" type="ORF">J0J69_05275</name>
    <name evidence="3" type="ORF">J0J70_11250</name>
</gene>
<dbReference type="SMART" id="SM00257">
    <property type="entry name" value="LysM"/>
    <property type="match status" value="1"/>
</dbReference>
<dbReference type="PROSITE" id="PS51782">
    <property type="entry name" value="LYSM"/>
    <property type="match status" value="1"/>
</dbReference>
<sequence>MKIHIVQRNDTFQSIAEKYNVSVQDLIGMNTHINHLTGLVPGLKVKVPSPARKEESNVAQHIQKYYPNLDTSPIELKTVTTVEPEPVVVKQEAPIVQQVQQVEQVQQVQQAQPAPVQQVQQAQQVQQPTPTQVTKVKEEAIPVPLKPIQTEVPIQPNDGVKVGIGGVAASVEQYNVSVNQKNYQQSNQTTAQTQTQGVAAQPLPYPLPLTPSMLYSPYKPSCSSGPMPYPAPYANPYAVGPYVNPYPVSYGTPYGAAPYGMRSPQDERFFIGGFGYPFFGGWGWGGYYPYYGGWGWGGYPSYGGWYRNPYL</sequence>
<dbReference type="SUPFAM" id="SSF54106">
    <property type="entry name" value="LysM domain"/>
    <property type="match status" value="1"/>
</dbReference>
<keyword evidence="4" id="KW-1185">Reference proteome</keyword>
<dbReference type="InterPro" id="IPR036779">
    <property type="entry name" value="LysM_dom_sf"/>
</dbReference>
<evidence type="ECO:0000313" key="2">
    <source>
        <dbReference type="EMBL" id="UUF06929.1"/>
    </source>
</evidence>
<dbReference type="Proteomes" id="UP001058072">
    <property type="component" value="Chromosome"/>
</dbReference>
<dbReference type="Proteomes" id="UP001058016">
    <property type="component" value="Chromosome"/>
</dbReference>
<evidence type="ECO:0000313" key="5">
    <source>
        <dbReference type="Proteomes" id="UP001058072"/>
    </source>
</evidence>
<dbReference type="EMBL" id="CP071250">
    <property type="protein sequence ID" value="UUF08157.1"/>
    <property type="molecule type" value="Genomic_DNA"/>
</dbReference>
<dbReference type="Gene3D" id="3.10.350.10">
    <property type="entry name" value="LysM domain"/>
    <property type="match status" value="1"/>
</dbReference>
<evidence type="ECO:0000259" key="1">
    <source>
        <dbReference type="PROSITE" id="PS51782"/>
    </source>
</evidence>
<organism evidence="3 5">
    <name type="scientific">Turicibacter bilis</name>
    <dbReference type="NCBI Taxonomy" id="2735723"/>
    <lineage>
        <taxon>Bacteria</taxon>
        <taxon>Bacillati</taxon>
        <taxon>Bacillota</taxon>
        <taxon>Erysipelotrichia</taxon>
        <taxon>Erysipelotrichales</taxon>
        <taxon>Turicibacteraceae</taxon>
        <taxon>Turicibacter</taxon>
    </lineage>
</organism>
<dbReference type="InterPro" id="IPR018392">
    <property type="entry name" value="LysM"/>
</dbReference>
<dbReference type="CDD" id="cd00118">
    <property type="entry name" value="LysM"/>
    <property type="match status" value="1"/>
</dbReference>
<evidence type="ECO:0000313" key="3">
    <source>
        <dbReference type="EMBL" id="UUF08157.1"/>
    </source>
</evidence>
<reference evidence="3 4" key="1">
    <citation type="submission" date="2021-03" db="EMBL/GenBank/DDBJ databases">
        <title>Comparative Genomics and Metabolomics in the genus Turicibacter.</title>
        <authorList>
            <person name="Maki J."/>
            <person name="Looft T."/>
        </authorList>
    </citation>
    <scope>NUCLEOTIDE SEQUENCE</scope>
    <source>
        <strain evidence="3">ISU324</strain>
        <strain evidence="2 4">MMM721</strain>
    </source>
</reference>
<dbReference type="Pfam" id="PF01476">
    <property type="entry name" value="LysM"/>
    <property type="match status" value="1"/>
</dbReference>
<name>A0A9Q9FF29_9FIRM</name>